<dbReference type="Pfam" id="PF00096">
    <property type="entry name" value="zf-C2H2"/>
    <property type="match status" value="4"/>
</dbReference>
<dbReference type="Gene3D" id="3.30.160.60">
    <property type="entry name" value="Classic Zinc Finger"/>
    <property type="match status" value="4"/>
</dbReference>
<feature type="compositionally biased region" description="Basic and acidic residues" evidence="6">
    <location>
        <begin position="278"/>
        <end position="287"/>
    </location>
</feature>
<dbReference type="SMART" id="SM00355">
    <property type="entry name" value="ZnF_C2H2"/>
    <property type="match status" value="5"/>
</dbReference>
<feature type="domain" description="C2H2-type" evidence="7">
    <location>
        <begin position="439"/>
        <end position="466"/>
    </location>
</feature>
<dbReference type="PROSITE" id="PS00028">
    <property type="entry name" value="ZINC_FINGER_C2H2_1"/>
    <property type="match status" value="3"/>
</dbReference>
<feature type="region of interest" description="Disordered" evidence="6">
    <location>
        <begin position="223"/>
        <end position="301"/>
    </location>
</feature>
<dbReference type="InterPro" id="IPR036236">
    <property type="entry name" value="Znf_C2H2_sf"/>
</dbReference>
<organism evidence="8 9">
    <name type="scientific">Labeo rohita</name>
    <name type="common">Indian major carp</name>
    <name type="synonym">Cyprinus rohita</name>
    <dbReference type="NCBI Taxonomy" id="84645"/>
    <lineage>
        <taxon>Eukaryota</taxon>
        <taxon>Metazoa</taxon>
        <taxon>Chordata</taxon>
        <taxon>Craniata</taxon>
        <taxon>Vertebrata</taxon>
        <taxon>Euteleostomi</taxon>
        <taxon>Actinopterygii</taxon>
        <taxon>Neopterygii</taxon>
        <taxon>Teleostei</taxon>
        <taxon>Ostariophysi</taxon>
        <taxon>Cypriniformes</taxon>
        <taxon>Cyprinidae</taxon>
        <taxon>Labeoninae</taxon>
        <taxon>Labeonini</taxon>
        <taxon>Labeo</taxon>
    </lineage>
</organism>
<evidence type="ECO:0000256" key="6">
    <source>
        <dbReference type="SAM" id="MobiDB-lite"/>
    </source>
</evidence>
<dbReference type="PROSITE" id="PS50157">
    <property type="entry name" value="ZINC_FINGER_C2H2_2"/>
    <property type="match status" value="6"/>
</dbReference>
<sequence>MAESVKTFQAHLTAVMDSLVRASVCEITKLFQDTVNDYLVEISLNRKENEALKLRLRLTENKLRNERKYGMGWAASRRAAGLLGADDTVRKARRTDLQMGNHNGDLLLSSQVSFSFLSSSFAFLPPPPVLLSPLSPSHLSLSGGKQGKEWSADAWEEGTGGVRDERRDVFRVHLPTGGGGGGEEEEERICLSGERKEVASIKEEVEGYRSDSLRLLQEALQMNQTETNPSSPSPTHGEMGPASAGADSSAAEVWEEQPALSEEPMTGGDELSGLETALKAEREREEAESGLGSPSQETCGSEGVAFIGLDGLCSSQQAMSSSSHRADPSELQLPSAPTNKEEEEESGGESGDMLHFCARCGSGFSSSSDLMKHSCPAAEERPYQCSVCGRAFGHAWSLKSHECVQAGEQPHHCELCGKRFTHSRSLERHQLVHTGERPHRCPQCGRSFSRLGNLERHQRIHTGERPYECGTCGKRFSRVEYLKRHQHTHISDVMVKLPPLRNSHHCSQCNQTFSDTEQFKQHQCPYNT</sequence>
<name>A0ABQ8M476_LABRO</name>
<feature type="domain" description="C2H2-type" evidence="7">
    <location>
        <begin position="383"/>
        <end position="410"/>
    </location>
</feature>
<dbReference type="PANTHER" id="PTHR23226:SF375">
    <property type="entry name" value="C2H2-TYPE DOMAIN-CONTAINING PROTEIN-RELATED"/>
    <property type="match status" value="1"/>
</dbReference>
<keyword evidence="2" id="KW-0677">Repeat</keyword>
<feature type="region of interest" description="Disordered" evidence="6">
    <location>
        <begin position="317"/>
        <end position="351"/>
    </location>
</feature>
<feature type="domain" description="C2H2-type" evidence="7">
    <location>
        <begin position="355"/>
        <end position="382"/>
    </location>
</feature>
<feature type="compositionally biased region" description="Low complexity" evidence="6">
    <location>
        <begin position="242"/>
        <end position="251"/>
    </location>
</feature>
<evidence type="ECO:0000256" key="2">
    <source>
        <dbReference type="ARBA" id="ARBA00022737"/>
    </source>
</evidence>
<evidence type="ECO:0000256" key="4">
    <source>
        <dbReference type="ARBA" id="ARBA00022833"/>
    </source>
</evidence>
<accession>A0ABQ8M476</accession>
<evidence type="ECO:0000256" key="1">
    <source>
        <dbReference type="ARBA" id="ARBA00022723"/>
    </source>
</evidence>
<keyword evidence="4" id="KW-0862">Zinc</keyword>
<reference evidence="8 9" key="1">
    <citation type="submission" date="2022-01" db="EMBL/GenBank/DDBJ databases">
        <title>A high-quality chromosome-level genome assembly of rohu carp, Labeo rohita.</title>
        <authorList>
            <person name="Arick M.A. II"/>
            <person name="Hsu C.-Y."/>
            <person name="Magbanua Z."/>
            <person name="Pechanova O."/>
            <person name="Grover C."/>
            <person name="Miller E."/>
            <person name="Thrash A."/>
            <person name="Ezzel L."/>
            <person name="Alam S."/>
            <person name="Benzie J."/>
            <person name="Hamilton M."/>
            <person name="Karsi A."/>
            <person name="Lawrence M.L."/>
            <person name="Peterson D.G."/>
        </authorList>
    </citation>
    <scope>NUCLEOTIDE SEQUENCE [LARGE SCALE GENOMIC DNA]</scope>
    <source>
        <strain evidence="9">BAU-BD-2019</strain>
        <tissue evidence="8">Blood</tissue>
    </source>
</reference>
<keyword evidence="1" id="KW-0479">Metal-binding</keyword>
<dbReference type="SUPFAM" id="SSF57667">
    <property type="entry name" value="beta-beta-alpha zinc fingers"/>
    <property type="match status" value="3"/>
</dbReference>
<evidence type="ECO:0000256" key="5">
    <source>
        <dbReference type="PROSITE-ProRule" id="PRU00042"/>
    </source>
</evidence>
<evidence type="ECO:0000259" key="7">
    <source>
        <dbReference type="PROSITE" id="PS50157"/>
    </source>
</evidence>
<feature type="domain" description="C2H2-type" evidence="7">
    <location>
        <begin position="467"/>
        <end position="494"/>
    </location>
</feature>
<keyword evidence="9" id="KW-1185">Reference proteome</keyword>
<dbReference type="PANTHER" id="PTHR23226">
    <property type="entry name" value="ZINC FINGER AND SCAN DOMAIN-CONTAINING"/>
    <property type="match status" value="1"/>
</dbReference>
<evidence type="ECO:0000313" key="9">
    <source>
        <dbReference type="Proteomes" id="UP000830375"/>
    </source>
</evidence>
<evidence type="ECO:0000313" key="8">
    <source>
        <dbReference type="EMBL" id="KAI2657012.1"/>
    </source>
</evidence>
<feature type="compositionally biased region" description="Polar residues" evidence="6">
    <location>
        <begin position="223"/>
        <end position="234"/>
    </location>
</feature>
<dbReference type="InterPro" id="IPR013087">
    <property type="entry name" value="Znf_C2H2_type"/>
</dbReference>
<dbReference type="Proteomes" id="UP000830375">
    <property type="component" value="Unassembled WGS sequence"/>
</dbReference>
<proteinExistence type="predicted"/>
<feature type="domain" description="C2H2-type" evidence="7">
    <location>
        <begin position="504"/>
        <end position="528"/>
    </location>
</feature>
<protein>
    <submittedName>
        <fullName evidence="8">Zinc finger protein with KRAB and SCAN domains 1</fullName>
    </submittedName>
</protein>
<keyword evidence="3 5" id="KW-0863">Zinc-finger</keyword>
<dbReference type="EMBL" id="JACTAM010000014">
    <property type="protein sequence ID" value="KAI2657012.1"/>
    <property type="molecule type" value="Genomic_DNA"/>
</dbReference>
<comment type="caution">
    <text evidence="8">The sequence shown here is derived from an EMBL/GenBank/DDBJ whole genome shotgun (WGS) entry which is preliminary data.</text>
</comment>
<feature type="domain" description="C2H2-type" evidence="7">
    <location>
        <begin position="411"/>
        <end position="438"/>
    </location>
</feature>
<evidence type="ECO:0000256" key="3">
    <source>
        <dbReference type="ARBA" id="ARBA00022771"/>
    </source>
</evidence>
<gene>
    <name evidence="8" type="ORF">H4Q32_021069</name>
</gene>